<dbReference type="Gene3D" id="3.90.1200.10">
    <property type="match status" value="1"/>
</dbReference>
<name>A0A4Q5IV93_9ACTN</name>
<feature type="domain" description="Aminoglycoside phosphotransferase" evidence="1">
    <location>
        <begin position="30"/>
        <end position="253"/>
    </location>
</feature>
<dbReference type="Proteomes" id="UP000291189">
    <property type="component" value="Unassembled WGS sequence"/>
</dbReference>
<dbReference type="EMBL" id="SDPU01000034">
    <property type="protein sequence ID" value="RYU09844.1"/>
    <property type="molecule type" value="Genomic_DNA"/>
</dbReference>
<dbReference type="InterPro" id="IPR002575">
    <property type="entry name" value="Aminoglycoside_PTrfase"/>
</dbReference>
<dbReference type="InterPro" id="IPR011009">
    <property type="entry name" value="Kinase-like_dom_sf"/>
</dbReference>
<dbReference type="AlphaFoldDB" id="A0A4Q5IV93"/>
<sequence>MAGMNRALLEGAVDRAPVNDDGRSGATLERVRLADGSRVVVKRFDPSVDLVMRLSLDTRGREVEIFERGVLDWLPPSVLHPVIDAWYDEDGRGVLVMRDLGDAVLTWRSVVTPEQARTMFRAGADLHATFLGTAPDGLTPLGTVLAMFEPRRIRPLAGAPLVDFALRGWEYWPEVAPGEVGQRVLALAQDTAPLTAACLDLPTTLLHGDLATVNMAFEPARPGCLTLIDWGLATVGPAELDVGRLLAGCAHLFGPVAEGAESSTITARLDDLVALQREAAGPAHDPTALRIGLLSGLTWLGWNKALDIVEHPDPAVRERERAALPWWLHQAELALETGLV</sequence>
<keyword evidence="3" id="KW-1185">Reference proteome</keyword>
<keyword evidence="2" id="KW-0808">Transferase</keyword>
<dbReference type="SUPFAM" id="SSF56112">
    <property type="entry name" value="Protein kinase-like (PK-like)"/>
    <property type="match status" value="1"/>
</dbReference>
<comment type="caution">
    <text evidence="2">The sequence shown here is derived from an EMBL/GenBank/DDBJ whole genome shotgun (WGS) entry which is preliminary data.</text>
</comment>
<accession>A0A4Q5IV93</accession>
<proteinExistence type="predicted"/>
<evidence type="ECO:0000259" key="1">
    <source>
        <dbReference type="Pfam" id="PF01636"/>
    </source>
</evidence>
<gene>
    <name evidence="2" type="ORF">ETU37_18550</name>
</gene>
<dbReference type="GO" id="GO:0016740">
    <property type="term" value="F:transferase activity"/>
    <property type="evidence" value="ECO:0007669"/>
    <property type="project" value="UniProtKB-KW"/>
</dbReference>
<evidence type="ECO:0000313" key="2">
    <source>
        <dbReference type="EMBL" id="RYU09844.1"/>
    </source>
</evidence>
<reference evidence="2 3" key="1">
    <citation type="submission" date="2019-01" db="EMBL/GenBank/DDBJ databases">
        <title>Nocardioides guangzhouensis sp. nov., an actinobacterium isolated from soil.</title>
        <authorList>
            <person name="Fu Y."/>
            <person name="Cai Y."/>
            <person name="Lin Z."/>
            <person name="Chen P."/>
        </authorList>
    </citation>
    <scope>NUCLEOTIDE SEQUENCE [LARGE SCALE GENOMIC DNA]</scope>
    <source>
        <strain evidence="2 3">NBRC 105384</strain>
    </source>
</reference>
<dbReference type="OrthoDB" id="3326868at2"/>
<evidence type="ECO:0000313" key="3">
    <source>
        <dbReference type="Proteomes" id="UP000291189"/>
    </source>
</evidence>
<organism evidence="2 3">
    <name type="scientific">Nocardioides iriomotensis</name>
    <dbReference type="NCBI Taxonomy" id="715784"/>
    <lineage>
        <taxon>Bacteria</taxon>
        <taxon>Bacillati</taxon>
        <taxon>Actinomycetota</taxon>
        <taxon>Actinomycetes</taxon>
        <taxon>Propionibacteriales</taxon>
        <taxon>Nocardioidaceae</taxon>
        <taxon>Nocardioides</taxon>
    </lineage>
</organism>
<dbReference type="Pfam" id="PF01636">
    <property type="entry name" value="APH"/>
    <property type="match status" value="1"/>
</dbReference>
<protein>
    <submittedName>
        <fullName evidence="2">Aminoglycoside phosphotransferase family protein</fullName>
    </submittedName>
</protein>